<dbReference type="AlphaFoldDB" id="A0A835M2A9"/>
<dbReference type="PROSITE" id="PS50213">
    <property type="entry name" value="FAS1"/>
    <property type="match status" value="1"/>
</dbReference>
<keyword evidence="3" id="KW-0732">Signal</keyword>
<proteinExistence type="inferred from homology"/>
<dbReference type="Proteomes" id="UP000631114">
    <property type="component" value="Unassembled WGS sequence"/>
</dbReference>
<dbReference type="InterPro" id="IPR053339">
    <property type="entry name" value="FAS1_domain_protein"/>
</dbReference>
<dbReference type="SMART" id="SM00554">
    <property type="entry name" value="FAS1"/>
    <property type="match status" value="1"/>
</dbReference>
<comment type="similarity">
    <text evidence="1">Belongs to the fasciclin-like AGP family.</text>
</comment>
<keyword evidence="6" id="KW-1185">Reference proteome</keyword>
<evidence type="ECO:0000313" key="6">
    <source>
        <dbReference type="Proteomes" id="UP000631114"/>
    </source>
</evidence>
<feature type="region of interest" description="Disordered" evidence="2">
    <location>
        <begin position="163"/>
        <end position="230"/>
    </location>
</feature>
<organism evidence="5 6">
    <name type="scientific">Coptis chinensis</name>
    <dbReference type="NCBI Taxonomy" id="261450"/>
    <lineage>
        <taxon>Eukaryota</taxon>
        <taxon>Viridiplantae</taxon>
        <taxon>Streptophyta</taxon>
        <taxon>Embryophyta</taxon>
        <taxon>Tracheophyta</taxon>
        <taxon>Spermatophyta</taxon>
        <taxon>Magnoliopsida</taxon>
        <taxon>Ranunculales</taxon>
        <taxon>Ranunculaceae</taxon>
        <taxon>Coptidoideae</taxon>
        <taxon>Coptis</taxon>
    </lineage>
</organism>
<comment type="caution">
    <text evidence="5">The sequence shown here is derived from an EMBL/GenBank/DDBJ whole genome shotgun (WGS) entry which is preliminary data.</text>
</comment>
<feature type="compositionally biased region" description="Low complexity" evidence="2">
    <location>
        <begin position="187"/>
        <end position="197"/>
    </location>
</feature>
<dbReference type="Pfam" id="PF02469">
    <property type="entry name" value="Fasciclin"/>
    <property type="match status" value="1"/>
</dbReference>
<dbReference type="OrthoDB" id="1934418at2759"/>
<dbReference type="SUPFAM" id="SSF82153">
    <property type="entry name" value="FAS1 domain"/>
    <property type="match status" value="1"/>
</dbReference>
<feature type="domain" description="FAS1" evidence="4">
    <location>
        <begin position="27"/>
        <end position="155"/>
    </location>
</feature>
<dbReference type="PANTHER" id="PTHR36069:SF1">
    <property type="entry name" value="EXPRESSED PROTEIN"/>
    <property type="match status" value="1"/>
</dbReference>
<name>A0A835M2A9_9MAGN</name>
<reference evidence="5 6" key="1">
    <citation type="submission" date="2020-10" db="EMBL/GenBank/DDBJ databases">
        <title>The Coptis chinensis genome and diversification of protoberbering-type alkaloids.</title>
        <authorList>
            <person name="Wang B."/>
            <person name="Shu S."/>
            <person name="Song C."/>
            <person name="Liu Y."/>
        </authorList>
    </citation>
    <scope>NUCLEOTIDE SEQUENCE [LARGE SCALE GENOMIC DNA]</scope>
    <source>
        <strain evidence="5">HL-2020</strain>
        <tissue evidence="5">Leaf</tissue>
    </source>
</reference>
<accession>A0A835M2A9</accession>
<evidence type="ECO:0000256" key="2">
    <source>
        <dbReference type="SAM" id="MobiDB-lite"/>
    </source>
</evidence>
<dbReference type="InterPro" id="IPR036378">
    <property type="entry name" value="FAS1_dom_sf"/>
</dbReference>
<feature type="compositionally biased region" description="Polar residues" evidence="2">
    <location>
        <begin position="163"/>
        <end position="173"/>
    </location>
</feature>
<dbReference type="EMBL" id="JADFTS010000004">
    <property type="protein sequence ID" value="KAF9608111.1"/>
    <property type="molecule type" value="Genomic_DNA"/>
</dbReference>
<protein>
    <recommendedName>
        <fullName evidence="4">FAS1 domain-containing protein</fullName>
    </recommendedName>
</protein>
<evidence type="ECO:0000259" key="4">
    <source>
        <dbReference type="PROSITE" id="PS50213"/>
    </source>
</evidence>
<evidence type="ECO:0000313" key="5">
    <source>
        <dbReference type="EMBL" id="KAF9608111.1"/>
    </source>
</evidence>
<evidence type="ECO:0000256" key="3">
    <source>
        <dbReference type="SAM" id="SignalP"/>
    </source>
</evidence>
<feature type="chain" id="PRO_5032941274" description="FAS1 domain-containing protein" evidence="3">
    <location>
        <begin position="19"/>
        <end position="253"/>
    </location>
</feature>
<feature type="signal peptide" evidence="3">
    <location>
        <begin position="1"/>
        <end position="18"/>
    </location>
</feature>
<feature type="compositionally biased region" description="Pro residues" evidence="2">
    <location>
        <begin position="198"/>
        <end position="207"/>
    </location>
</feature>
<dbReference type="PANTHER" id="PTHR36069">
    <property type="entry name" value="EXPRESSED PROTEIN-RELATED"/>
    <property type="match status" value="1"/>
</dbReference>
<gene>
    <name evidence="5" type="ORF">IFM89_006038</name>
</gene>
<evidence type="ECO:0000256" key="1">
    <source>
        <dbReference type="ARBA" id="ARBA00007843"/>
    </source>
</evidence>
<dbReference type="Gene3D" id="2.30.180.10">
    <property type="entry name" value="FAS1 domain"/>
    <property type="match status" value="1"/>
</dbReference>
<sequence length="253" mass="27427">MAIYLTVLILVMAFAATANTSNKTSRNENLAVAIHEMQTATYFSFVMLIKMYKAGKMQGNITFLMPSDRTLSEITLPKEAINDFMLRHTIPSTLLFDHLQGFPTGSMIPTSQSDYMLRISNNGRKNFYLNNVQIIKPNICTAGSSIRCHGIKGVLMPMEPASNATLPSPTCSPHNPKAPTAPPISPKHPAAPATPTHRPSPFPPMPSQGPIKQISTAAPPPTGSKKSSSDKIVRGILHSVAPCMILAFVTFKI</sequence>
<dbReference type="InterPro" id="IPR000782">
    <property type="entry name" value="FAS1_domain"/>
</dbReference>